<dbReference type="InterPro" id="IPR022764">
    <property type="entry name" value="Peptidase_S54_rhomboid_dom"/>
</dbReference>
<dbReference type="PANTHER" id="PTHR43731:SF14">
    <property type="entry name" value="PRESENILIN-ASSOCIATED RHOMBOID-LIKE PROTEIN, MITOCHONDRIAL"/>
    <property type="match status" value="1"/>
</dbReference>
<keyword evidence="8 9" id="KW-0472">Membrane</keyword>
<dbReference type="AlphaFoldDB" id="A0A814JPV6"/>
<dbReference type="PANTHER" id="PTHR43731">
    <property type="entry name" value="RHOMBOID PROTEASE"/>
    <property type="match status" value="1"/>
</dbReference>
<gene>
    <name evidence="11" type="ORF">IZO911_LOCUS19809</name>
    <name evidence="12" type="ORF">KXQ929_LOCUS6368</name>
</gene>
<comment type="catalytic activity">
    <reaction evidence="1">
        <text>Cleaves type-1 transmembrane domains using a catalytic dyad composed of serine and histidine that are contributed by different transmembrane domains.</text>
        <dbReference type="EC" id="3.4.21.105"/>
    </reaction>
</comment>
<protein>
    <recommendedName>
        <fullName evidence="4">rhomboid protease</fullName>
        <ecNumber evidence="4">3.4.21.105</ecNumber>
    </recommendedName>
</protein>
<evidence type="ECO:0000313" key="13">
    <source>
        <dbReference type="Proteomes" id="UP000663860"/>
    </source>
</evidence>
<evidence type="ECO:0000256" key="2">
    <source>
        <dbReference type="ARBA" id="ARBA00004141"/>
    </source>
</evidence>
<evidence type="ECO:0000256" key="6">
    <source>
        <dbReference type="ARBA" id="ARBA00022801"/>
    </source>
</evidence>
<dbReference type="Proteomes" id="UP000663860">
    <property type="component" value="Unassembled WGS sequence"/>
</dbReference>
<feature type="transmembrane region" description="Helical" evidence="9">
    <location>
        <begin position="153"/>
        <end position="172"/>
    </location>
</feature>
<keyword evidence="6" id="KW-0378">Hydrolase</keyword>
<accession>A0A814JPV6</accession>
<evidence type="ECO:0000259" key="10">
    <source>
        <dbReference type="Pfam" id="PF01694"/>
    </source>
</evidence>
<feature type="domain" description="Peptidase S54 rhomboid" evidence="10">
    <location>
        <begin position="114"/>
        <end position="259"/>
    </location>
</feature>
<dbReference type="SUPFAM" id="SSF144091">
    <property type="entry name" value="Rhomboid-like"/>
    <property type="match status" value="1"/>
</dbReference>
<dbReference type="Proteomes" id="UP000663868">
    <property type="component" value="Unassembled WGS sequence"/>
</dbReference>
<evidence type="ECO:0000313" key="11">
    <source>
        <dbReference type="EMBL" id="CAF1041364.1"/>
    </source>
</evidence>
<dbReference type="Gene3D" id="1.20.1540.10">
    <property type="entry name" value="Rhomboid-like"/>
    <property type="match status" value="1"/>
</dbReference>
<evidence type="ECO:0000256" key="3">
    <source>
        <dbReference type="ARBA" id="ARBA00009045"/>
    </source>
</evidence>
<feature type="transmembrane region" description="Helical" evidence="9">
    <location>
        <begin position="239"/>
        <end position="258"/>
    </location>
</feature>
<dbReference type="EMBL" id="CAJOBB010000246">
    <property type="protein sequence ID" value="CAF3625178.1"/>
    <property type="molecule type" value="Genomic_DNA"/>
</dbReference>
<evidence type="ECO:0000256" key="1">
    <source>
        <dbReference type="ARBA" id="ARBA00000156"/>
    </source>
</evidence>
<keyword evidence="7 9" id="KW-1133">Transmembrane helix</keyword>
<evidence type="ECO:0000256" key="9">
    <source>
        <dbReference type="SAM" id="Phobius"/>
    </source>
</evidence>
<feature type="transmembrane region" description="Helical" evidence="9">
    <location>
        <begin position="64"/>
        <end position="83"/>
    </location>
</feature>
<proteinExistence type="inferred from homology"/>
<dbReference type="EMBL" id="CAJNOE010000201">
    <property type="protein sequence ID" value="CAF1041364.1"/>
    <property type="molecule type" value="Genomic_DNA"/>
</dbReference>
<dbReference type="InterPro" id="IPR035952">
    <property type="entry name" value="Rhomboid-like_sf"/>
</dbReference>
<evidence type="ECO:0000256" key="7">
    <source>
        <dbReference type="ARBA" id="ARBA00022989"/>
    </source>
</evidence>
<sequence length="264" mass="30021">MNLLIRTLVSRQSPLLICRRQLATEKHRRAFRSSDLMDKLRSSMPSSPRTNNQRSFGPINERNVILGIIAANGLVFATWKFSYANLRSNQDQRLLWFMTKNFMVSWDGVVRDKRIWTLLTSAFSHFDLTHFLINNLVLYSFGPLVLNYIGLKAFFELFIYSAVGCSLAHILYQKFYDRRPSLPAVGASGVTMGMTMLYAFIRPFDSVLLFFIIPMPVIVAVGAFVAYDLYRAITHRQGNIGSAGHLGGALAGTLYYLLKIRGRF</sequence>
<comment type="subcellular location">
    <subcellularLocation>
        <location evidence="2">Membrane</location>
        <topology evidence="2">Multi-pass membrane protein</topology>
    </subcellularLocation>
</comment>
<dbReference type="EC" id="3.4.21.105" evidence="4"/>
<dbReference type="GO" id="GO:0016020">
    <property type="term" value="C:membrane"/>
    <property type="evidence" value="ECO:0007669"/>
    <property type="project" value="UniProtKB-SubCell"/>
</dbReference>
<feature type="transmembrane region" description="Helical" evidence="9">
    <location>
        <begin position="184"/>
        <end position="201"/>
    </location>
</feature>
<evidence type="ECO:0000256" key="5">
    <source>
        <dbReference type="ARBA" id="ARBA00022692"/>
    </source>
</evidence>
<evidence type="ECO:0000313" key="12">
    <source>
        <dbReference type="EMBL" id="CAF3625178.1"/>
    </source>
</evidence>
<comment type="caution">
    <text evidence="11">The sequence shown here is derived from an EMBL/GenBank/DDBJ whole genome shotgun (WGS) entry which is preliminary data.</text>
</comment>
<comment type="similarity">
    <text evidence="3">Belongs to the peptidase S54 family.</text>
</comment>
<evidence type="ECO:0000256" key="4">
    <source>
        <dbReference type="ARBA" id="ARBA00013039"/>
    </source>
</evidence>
<dbReference type="GO" id="GO:0004252">
    <property type="term" value="F:serine-type endopeptidase activity"/>
    <property type="evidence" value="ECO:0007669"/>
    <property type="project" value="InterPro"/>
</dbReference>
<name>A0A814JPV6_9BILA</name>
<evidence type="ECO:0000256" key="8">
    <source>
        <dbReference type="ARBA" id="ARBA00023136"/>
    </source>
</evidence>
<organism evidence="11 13">
    <name type="scientific">Adineta steineri</name>
    <dbReference type="NCBI Taxonomy" id="433720"/>
    <lineage>
        <taxon>Eukaryota</taxon>
        <taxon>Metazoa</taxon>
        <taxon>Spiralia</taxon>
        <taxon>Gnathifera</taxon>
        <taxon>Rotifera</taxon>
        <taxon>Eurotatoria</taxon>
        <taxon>Bdelloidea</taxon>
        <taxon>Adinetida</taxon>
        <taxon>Adinetidae</taxon>
        <taxon>Adineta</taxon>
    </lineage>
</organism>
<keyword evidence="5 9" id="KW-0812">Transmembrane</keyword>
<dbReference type="InterPro" id="IPR050925">
    <property type="entry name" value="Rhomboid_protease_S54"/>
</dbReference>
<feature type="transmembrane region" description="Helical" evidence="9">
    <location>
        <begin position="207"/>
        <end position="227"/>
    </location>
</feature>
<dbReference type="Pfam" id="PF01694">
    <property type="entry name" value="Rhomboid"/>
    <property type="match status" value="1"/>
</dbReference>
<reference evidence="11" key="1">
    <citation type="submission" date="2021-02" db="EMBL/GenBank/DDBJ databases">
        <authorList>
            <person name="Nowell W R."/>
        </authorList>
    </citation>
    <scope>NUCLEOTIDE SEQUENCE</scope>
</reference>